<dbReference type="Proteomes" id="UP000499080">
    <property type="component" value="Unassembled WGS sequence"/>
</dbReference>
<evidence type="ECO:0000313" key="1">
    <source>
        <dbReference type="EMBL" id="GBM95714.1"/>
    </source>
</evidence>
<organism evidence="1 2">
    <name type="scientific">Araneus ventricosus</name>
    <name type="common">Orbweaver spider</name>
    <name type="synonym">Epeira ventricosa</name>
    <dbReference type="NCBI Taxonomy" id="182803"/>
    <lineage>
        <taxon>Eukaryota</taxon>
        <taxon>Metazoa</taxon>
        <taxon>Ecdysozoa</taxon>
        <taxon>Arthropoda</taxon>
        <taxon>Chelicerata</taxon>
        <taxon>Arachnida</taxon>
        <taxon>Araneae</taxon>
        <taxon>Araneomorphae</taxon>
        <taxon>Entelegynae</taxon>
        <taxon>Araneoidea</taxon>
        <taxon>Araneidae</taxon>
        <taxon>Araneus</taxon>
    </lineage>
</organism>
<keyword evidence="2" id="KW-1185">Reference proteome</keyword>
<dbReference type="AlphaFoldDB" id="A0A4Y2K059"/>
<proteinExistence type="predicted"/>
<accession>A0A4Y2K059</accession>
<sequence>MKETYRTLEDMLSSVSTASILIYVGFESDCRLSWIASRLHASFFCFLSASGTVGTEKAHIKKVCGPKRQFLIPGVKNGSEPLKALEKILFASISHQIRFDEFCYKRWTGVDFSSKTMGCNMLKNPFLALSEFYLKTGPVSDEHSERFHQDISNMAARYGGNGIPKC</sequence>
<comment type="caution">
    <text evidence="1">The sequence shown here is derived from an EMBL/GenBank/DDBJ whole genome shotgun (WGS) entry which is preliminary data.</text>
</comment>
<protein>
    <submittedName>
        <fullName evidence="1">Uncharacterized protein</fullName>
    </submittedName>
</protein>
<name>A0A4Y2K059_ARAVE</name>
<reference evidence="1 2" key="1">
    <citation type="journal article" date="2019" name="Sci. Rep.">
        <title>Orb-weaving spider Araneus ventricosus genome elucidates the spidroin gene catalogue.</title>
        <authorList>
            <person name="Kono N."/>
            <person name="Nakamura H."/>
            <person name="Ohtoshi R."/>
            <person name="Moran D.A.P."/>
            <person name="Shinohara A."/>
            <person name="Yoshida Y."/>
            <person name="Fujiwara M."/>
            <person name="Mori M."/>
            <person name="Tomita M."/>
            <person name="Arakawa K."/>
        </authorList>
    </citation>
    <scope>NUCLEOTIDE SEQUENCE [LARGE SCALE GENOMIC DNA]</scope>
</reference>
<gene>
    <name evidence="1" type="ORF">AVEN_33944_1</name>
</gene>
<dbReference type="EMBL" id="BGPR01004083">
    <property type="protein sequence ID" value="GBM95714.1"/>
    <property type="molecule type" value="Genomic_DNA"/>
</dbReference>
<evidence type="ECO:0000313" key="2">
    <source>
        <dbReference type="Proteomes" id="UP000499080"/>
    </source>
</evidence>